<dbReference type="GO" id="GO:0009279">
    <property type="term" value="C:cell outer membrane"/>
    <property type="evidence" value="ECO:0007669"/>
    <property type="project" value="UniProtKB-SubCell"/>
</dbReference>
<evidence type="ECO:0000256" key="8">
    <source>
        <dbReference type="RuleBase" id="RU363105"/>
    </source>
</evidence>
<dbReference type="EMBL" id="CP004327">
    <property type="protein sequence ID" value="AHH07628.1"/>
    <property type="molecule type" value="Genomic_DNA"/>
</dbReference>
<geneLocation type="plasmid" evidence="11">
    <name>unnamed</name>
</geneLocation>
<keyword evidence="5 8" id="KW-0564">Palmitate</keyword>
<feature type="region of interest" description="Disordered" evidence="9">
    <location>
        <begin position="1"/>
        <end position="22"/>
    </location>
</feature>
<dbReference type="InterPro" id="IPR000680">
    <property type="entry name" value="Borrelia_lipo"/>
</dbReference>
<evidence type="ECO:0000313" key="11">
    <source>
        <dbReference type="EMBL" id="AHH07628.1"/>
    </source>
</evidence>
<accession>W5SLR8</accession>
<keyword evidence="10" id="KW-1133">Transmembrane helix</keyword>
<protein>
    <recommendedName>
        <fullName evidence="8">Variable large protein</fullName>
    </recommendedName>
</protein>
<evidence type="ECO:0000256" key="5">
    <source>
        <dbReference type="ARBA" id="ARBA00023139"/>
    </source>
</evidence>
<reference evidence="11" key="1">
    <citation type="submission" date="2013-02" db="EMBL/GenBank/DDBJ databases">
        <title>Comparative genomics of Borrelia species.</title>
        <authorList>
            <person name="Schwan T.G."/>
            <person name="Raffel S.J."/>
            <person name="Porcella S.F."/>
        </authorList>
    </citation>
    <scope>NUCLEOTIDE SEQUENCE</scope>
    <source>
        <strain evidence="11">DOU</strain>
        <plasmid evidence="11">unnamed</plasmid>
    </source>
</reference>
<keyword evidence="3" id="KW-0732">Signal</keyword>
<evidence type="ECO:0000256" key="9">
    <source>
        <dbReference type="SAM" id="MobiDB-lite"/>
    </source>
</evidence>
<feature type="transmembrane region" description="Helical" evidence="10">
    <location>
        <begin position="37"/>
        <end position="53"/>
    </location>
</feature>
<evidence type="ECO:0000256" key="6">
    <source>
        <dbReference type="ARBA" id="ARBA00023237"/>
    </source>
</evidence>
<feature type="compositionally biased region" description="Basic residues" evidence="9">
    <location>
        <begin position="1"/>
        <end position="15"/>
    </location>
</feature>
<comment type="function">
    <text evidence="1 8">The Vlp and Vsp proteins are antigenically distinct proteins, only one vlp or vsp gene is transcriptionally active at any one time. Switching between these genes is a mechanism of host immune response evasion.</text>
</comment>
<comment type="subcellular location">
    <subcellularLocation>
        <location evidence="2 8">Cell outer membrane</location>
        <topology evidence="2 8">Lipid-anchor</topology>
    </subcellularLocation>
</comment>
<dbReference type="Pfam" id="PF00921">
    <property type="entry name" value="Lipoprotein_2"/>
    <property type="match status" value="1"/>
</dbReference>
<evidence type="ECO:0000256" key="1">
    <source>
        <dbReference type="ARBA" id="ARBA00003932"/>
    </source>
</evidence>
<dbReference type="HOGENOM" id="CLU_054711_2_0_12"/>
<evidence type="ECO:0000256" key="4">
    <source>
        <dbReference type="ARBA" id="ARBA00023136"/>
    </source>
</evidence>
<gene>
    <name evidence="11" type="ORF">BCD_1562</name>
</gene>
<keyword evidence="10" id="KW-0812">Transmembrane</keyword>
<dbReference type="AlphaFoldDB" id="W5SLR8"/>
<evidence type="ECO:0000256" key="10">
    <source>
        <dbReference type="SAM" id="Phobius"/>
    </source>
</evidence>
<keyword evidence="4 8" id="KW-0472">Membrane</keyword>
<dbReference type="SUPFAM" id="SSF74748">
    <property type="entry name" value="Variable surface antigen VlsE"/>
    <property type="match status" value="1"/>
</dbReference>
<evidence type="ECO:0000256" key="2">
    <source>
        <dbReference type="ARBA" id="ARBA00004459"/>
    </source>
</evidence>
<organism evidence="11">
    <name type="scientific">Borrelia crocidurae DOU</name>
    <dbReference type="NCBI Taxonomy" id="1293575"/>
    <lineage>
        <taxon>Bacteria</taxon>
        <taxon>Pseudomonadati</taxon>
        <taxon>Spirochaetota</taxon>
        <taxon>Spirochaetia</taxon>
        <taxon>Spirochaetales</taxon>
        <taxon>Borreliaceae</taxon>
        <taxon>Borrelia</taxon>
    </lineage>
</organism>
<sequence length="388" mass="39678">MKVVIKKGKNKKAKKEMKEKKGLGEIGRREGRERRRIVMMMMVVMMVVMMVMGCNSGGGIKEGEGAGGGDGSGLSGAMMEVGRSAENAFYEFIELMSDVLGFSVNTTTKKEDVGNHFKSLGVKLGKASEELEEVAKKAADSSKSQEVREAVDLAKATLNTLKTNINLLGTVGDDNVVGYANNVAGSGAAVADNELKKALKALQEIVKSATDAGVQTLKEGTITLQANGGADNKDGAKILATSGGNNPGANDAGKAAAILATVSGEELLASIVTSKESDAALTANASGDTTAVAFSKGGQADHLAGANTPKAAAVAGGIALRSLVKTGKLASGAADNATGGGKEVQGVGATAVNKLLVAVEDIIKKTVKNVLEKAKEKIDESRKPKTAE</sequence>
<evidence type="ECO:0000256" key="3">
    <source>
        <dbReference type="ARBA" id="ARBA00022729"/>
    </source>
</evidence>
<proteinExistence type="predicted"/>
<keyword evidence="11" id="KW-0614">Plasmid</keyword>
<keyword evidence="6 8" id="KW-0998">Cell outer membrane</keyword>
<evidence type="ECO:0000256" key="7">
    <source>
        <dbReference type="ARBA" id="ARBA00023288"/>
    </source>
</evidence>
<keyword evidence="7 8" id="KW-0449">Lipoprotein</keyword>
<name>W5SLR8_9SPIR</name>